<reference evidence="1" key="1">
    <citation type="submission" date="2020-03" db="EMBL/GenBank/DDBJ databases">
        <title>The deep terrestrial virosphere.</title>
        <authorList>
            <person name="Holmfeldt K."/>
            <person name="Nilsson E."/>
            <person name="Simone D."/>
            <person name="Lopez-Fernandez M."/>
            <person name="Wu X."/>
            <person name="de Brujin I."/>
            <person name="Lundin D."/>
            <person name="Andersson A."/>
            <person name="Bertilsson S."/>
            <person name="Dopson M."/>
        </authorList>
    </citation>
    <scope>NUCLEOTIDE SEQUENCE</scope>
    <source>
        <strain evidence="1">TM448A00919</strain>
    </source>
</reference>
<name>A0A6H1ZLM4_9ZZZZ</name>
<proteinExistence type="predicted"/>
<organism evidence="1">
    <name type="scientific">viral metagenome</name>
    <dbReference type="NCBI Taxonomy" id="1070528"/>
    <lineage>
        <taxon>unclassified sequences</taxon>
        <taxon>metagenomes</taxon>
        <taxon>organismal metagenomes</taxon>
    </lineage>
</organism>
<dbReference type="EMBL" id="MT144081">
    <property type="protein sequence ID" value="QJA48341.1"/>
    <property type="molecule type" value="Genomic_DNA"/>
</dbReference>
<sequence>MEDEKKQELFNYFQQEHDIMLMECDFNEIEKILKRKLRDHWYCSNCGETLHPGEVTFEEEHDRRIGGCGMPVTFIQIKNKGE</sequence>
<gene>
    <name evidence="1" type="ORF">TM448A00919_0001</name>
</gene>
<accession>A0A6H1ZLM4</accession>
<evidence type="ECO:0000313" key="1">
    <source>
        <dbReference type="EMBL" id="QJA48341.1"/>
    </source>
</evidence>
<protein>
    <submittedName>
        <fullName evidence="1">Uncharacterized protein</fullName>
    </submittedName>
</protein>
<dbReference type="AlphaFoldDB" id="A0A6H1ZLM4"/>